<keyword evidence="1 3" id="KW-0378">Hydrolase</keyword>
<organism evidence="3 4">
    <name type="scientific">Thermohalobaculum xanthum</name>
    <dbReference type="NCBI Taxonomy" id="2753746"/>
    <lineage>
        <taxon>Bacteria</taxon>
        <taxon>Pseudomonadati</taxon>
        <taxon>Pseudomonadota</taxon>
        <taxon>Alphaproteobacteria</taxon>
        <taxon>Rhodobacterales</taxon>
        <taxon>Paracoccaceae</taxon>
        <taxon>Thermohalobaculum</taxon>
    </lineage>
</organism>
<dbReference type="EMBL" id="JAEHHL010000004">
    <property type="protein sequence ID" value="MBK0399163.1"/>
    <property type="molecule type" value="Genomic_DNA"/>
</dbReference>
<dbReference type="InterPro" id="IPR000073">
    <property type="entry name" value="AB_hydrolase_1"/>
</dbReference>
<dbReference type="PANTHER" id="PTHR43329">
    <property type="entry name" value="EPOXIDE HYDROLASE"/>
    <property type="match status" value="1"/>
</dbReference>
<dbReference type="InterPro" id="IPR000639">
    <property type="entry name" value="Epox_hydrolase-like"/>
</dbReference>
<evidence type="ECO:0000259" key="2">
    <source>
        <dbReference type="Pfam" id="PF00561"/>
    </source>
</evidence>
<dbReference type="RefSeq" id="WP_200609164.1">
    <property type="nucleotide sequence ID" value="NZ_JAEHHL010000004.1"/>
</dbReference>
<reference evidence="3" key="1">
    <citation type="submission" date="2020-12" db="EMBL/GenBank/DDBJ databases">
        <title>Bacterial taxonomy.</title>
        <authorList>
            <person name="Pan X."/>
        </authorList>
    </citation>
    <scope>NUCLEOTIDE SEQUENCE</scope>
    <source>
        <strain evidence="3">M0105</strain>
    </source>
</reference>
<dbReference type="Gene3D" id="3.40.50.1820">
    <property type="entry name" value="alpha/beta hydrolase"/>
    <property type="match status" value="1"/>
</dbReference>
<comment type="caution">
    <text evidence="3">The sequence shown here is derived from an EMBL/GenBank/DDBJ whole genome shotgun (WGS) entry which is preliminary data.</text>
</comment>
<dbReference type="SUPFAM" id="SSF53474">
    <property type="entry name" value="alpha/beta-Hydrolases"/>
    <property type="match status" value="1"/>
</dbReference>
<evidence type="ECO:0000313" key="4">
    <source>
        <dbReference type="Proteomes" id="UP000655420"/>
    </source>
</evidence>
<protein>
    <submittedName>
        <fullName evidence="3">Alpha/beta hydrolase</fullName>
    </submittedName>
</protein>
<dbReference type="GO" id="GO:0016787">
    <property type="term" value="F:hydrolase activity"/>
    <property type="evidence" value="ECO:0007669"/>
    <property type="project" value="UniProtKB-KW"/>
</dbReference>
<evidence type="ECO:0000313" key="3">
    <source>
        <dbReference type="EMBL" id="MBK0399163.1"/>
    </source>
</evidence>
<dbReference type="Pfam" id="PF00561">
    <property type="entry name" value="Abhydrolase_1"/>
    <property type="match status" value="1"/>
</dbReference>
<proteinExistence type="predicted"/>
<dbReference type="PRINTS" id="PR00412">
    <property type="entry name" value="EPOXHYDRLASE"/>
</dbReference>
<evidence type="ECO:0000256" key="1">
    <source>
        <dbReference type="ARBA" id="ARBA00022801"/>
    </source>
</evidence>
<sequence length="305" mass="33568">MSHKTVRAGALDIAYLERGPADGWPCIMGHGFPYDVHTYARSAEILVGAGARVIVPYLRGYGPTRFVEAGTPRSGEQAALGADLLALMDALGIARAVVGGYDWGGRAACIVSALWPGRVIALVSGNSYNIQNIPRSWEPRVPAEEAALWYQYYFHSERGRRGLERDRRAVAWQLWQMWSPTWAFDEPTFAQSAAAFDNPDFVDVVIHSYRHRFGLVPGDPAYANIETRLVAQPPITVPAVTIDGDSDGVDPGTAHHAHHFTGPHEHRVWQGAGHNLPQERPEDWAAAVLDARAMAERAGWTFHSD</sequence>
<feature type="domain" description="AB hydrolase-1" evidence="2">
    <location>
        <begin position="29"/>
        <end position="276"/>
    </location>
</feature>
<dbReference type="AlphaFoldDB" id="A0A8J7SDD8"/>
<dbReference type="InterPro" id="IPR029058">
    <property type="entry name" value="AB_hydrolase_fold"/>
</dbReference>
<accession>A0A8J7SDD8</accession>
<gene>
    <name evidence="3" type="ORF">H0I76_08180</name>
</gene>
<name>A0A8J7SDD8_9RHOB</name>
<keyword evidence="4" id="KW-1185">Reference proteome</keyword>
<dbReference type="Proteomes" id="UP000655420">
    <property type="component" value="Unassembled WGS sequence"/>
</dbReference>